<dbReference type="Proteomes" id="UP000665020">
    <property type="component" value="Chromosome"/>
</dbReference>
<reference evidence="3" key="1">
    <citation type="submission" date="2019-12" db="EMBL/GenBank/DDBJ databases">
        <authorList>
            <person name="zhang j."/>
            <person name="sun C.M."/>
        </authorList>
    </citation>
    <scope>NUCLEOTIDE SEQUENCE</scope>
    <source>
        <strain evidence="3">NS-1</strain>
    </source>
</reference>
<name>A0A8A7KB68_9FIRM</name>
<dbReference type="Gene3D" id="1.10.260.40">
    <property type="entry name" value="lambda repressor-like DNA-binding domains"/>
    <property type="match status" value="1"/>
</dbReference>
<gene>
    <name evidence="3" type="ORF">GM661_01705</name>
</gene>
<keyword evidence="4" id="KW-1185">Reference proteome</keyword>
<accession>A0A8A7KB68</accession>
<organism evidence="3 4">
    <name type="scientific">Iocasia fonsfrigidae</name>
    <dbReference type="NCBI Taxonomy" id="2682810"/>
    <lineage>
        <taxon>Bacteria</taxon>
        <taxon>Bacillati</taxon>
        <taxon>Bacillota</taxon>
        <taxon>Clostridia</taxon>
        <taxon>Halanaerobiales</taxon>
        <taxon>Halanaerobiaceae</taxon>
        <taxon>Iocasia</taxon>
    </lineage>
</organism>
<dbReference type="GO" id="GO:0003677">
    <property type="term" value="F:DNA binding"/>
    <property type="evidence" value="ECO:0007669"/>
    <property type="project" value="UniProtKB-KW"/>
</dbReference>
<dbReference type="PANTHER" id="PTHR46558">
    <property type="entry name" value="TRACRIPTIONAL REGULATORY PROTEIN-RELATED-RELATED"/>
    <property type="match status" value="1"/>
</dbReference>
<feature type="domain" description="HTH cro/C1-type" evidence="2">
    <location>
        <begin position="4"/>
        <end position="58"/>
    </location>
</feature>
<dbReference type="EMBL" id="CP046640">
    <property type="protein sequence ID" value="QTL96778.1"/>
    <property type="molecule type" value="Genomic_DNA"/>
</dbReference>
<dbReference type="PROSITE" id="PS50943">
    <property type="entry name" value="HTH_CROC1"/>
    <property type="match status" value="1"/>
</dbReference>
<dbReference type="SUPFAM" id="SSF47413">
    <property type="entry name" value="lambda repressor-like DNA-binding domains"/>
    <property type="match status" value="1"/>
</dbReference>
<dbReference type="KEGG" id="ifn:GM661_01705"/>
<dbReference type="SMART" id="SM00530">
    <property type="entry name" value="HTH_XRE"/>
    <property type="match status" value="1"/>
</dbReference>
<evidence type="ECO:0000313" key="3">
    <source>
        <dbReference type="EMBL" id="QTL96778.1"/>
    </source>
</evidence>
<proteinExistence type="predicted"/>
<evidence type="ECO:0000256" key="1">
    <source>
        <dbReference type="ARBA" id="ARBA00023125"/>
    </source>
</evidence>
<dbReference type="CDD" id="cd00093">
    <property type="entry name" value="HTH_XRE"/>
    <property type="match status" value="1"/>
</dbReference>
<keyword evidence="1" id="KW-0238">DNA-binding</keyword>
<dbReference type="Pfam" id="PF01381">
    <property type="entry name" value="HTH_3"/>
    <property type="match status" value="1"/>
</dbReference>
<evidence type="ECO:0000259" key="2">
    <source>
        <dbReference type="PROSITE" id="PS50943"/>
    </source>
</evidence>
<sequence length="76" mass="8684">MKNLALLRKQKKLTQKELAKNTGISASSIAMYETGERRPSLKKAKVLADYFEVTIEEIFFTNNIHDKRANPKQNCA</sequence>
<dbReference type="InterPro" id="IPR001387">
    <property type="entry name" value="Cro/C1-type_HTH"/>
</dbReference>
<protein>
    <submittedName>
        <fullName evidence="3">Helix-turn-helix domain-containing protein</fullName>
    </submittedName>
</protein>
<dbReference type="PANTHER" id="PTHR46558:SF11">
    <property type="entry name" value="HTH-TYPE TRANSCRIPTIONAL REGULATOR XRE"/>
    <property type="match status" value="1"/>
</dbReference>
<dbReference type="InterPro" id="IPR010982">
    <property type="entry name" value="Lambda_DNA-bd_dom_sf"/>
</dbReference>
<evidence type="ECO:0000313" key="4">
    <source>
        <dbReference type="Proteomes" id="UP000665020"/>
    </source>
</evidence>
<dbReference type="AlphaFoldDB" id="A0A8A7KB68"/>
<dbReference type="RefSeq" id="WP_125987558.1">
    <property type="nucleotide sequence ID" value="NZ_CP046640.1"/>
</dbReference>